<dbReference type="SUPFAM" id="SSF56801">
    <property type="entry name" value="Acetyl-CoA synthetase-like"/>
    <property type="match status" value="1"/>
</dbReference>
<dbReference type="Pfam" id="PF00501">
    <property type="entry name" value="AMP-binding"/>
    <property type="match status" value="1"/>
</dbReference>
<name>A0A507QUA4_MONPU</name>
<dbReference type="GO" id="GO:0016405">
    <property type="term" value="F:CoA-ligase activity"/>
    <property type="evidence" value="ECO:0007669"/>
    <property type="project" value="TreeGrafter"/>
</dbReference>
<dbReference type="STRING" id="5098.A0A507QUA4"/>
<feature type="domain" description="AMP-binding enzyme C-terminal" evidence="3">
    <location>
        <begin position="124"/>
        <end position="201"/>
    </location>
</feature>
<dbReference type="EMBL" id="VIFY01000075">
    <property type="protein sequence ID" value="TQB71730.1"/>
    <property type="molecule type" value="Genomic_DNA"/>
</dbReference>
<dbReference type="PANTHER" id="PTHR24096">
    <property type="entry name" value="LONG-CHAIN-FATTY-ACID--COA LIGASE"/>
    <property type="match status" value="1"/>
</dbReference>
<comment type="caution">
    <text evidence="4">The sequence shown here is derived from an EMBL/GenBank/DDBJ whole genome shotgun (WGS) entry which is preliminary data.</text>
</comment>
<dbReference type="Gene3D" id="3.40.50.12780">
    <property type="entry name" value="N-terminal domain of ligase-like"/>
    <property type="match status" value="1"/>
</dbReference>
<evidence type="ECO:0000259" key="3">
    <source>
        <dbReference type="Pfam" id="PF13193"/>
    </source>
</evidence>
<dbReference type="InterPro" id="IPR045851">
    <property type="entry name" value="AMP-bd_C_sf"/>
</dbReference>
<proteinExistence type="predicted"/>
<evidence type="ECO:0000313" key="5">
    <source>
        <dbReference type="Proteomes" id="UP000319663"/>
    </source>
</evidence>
<dbReference type="InterPro" id="IPR042099">
    <property type="entry name" value="ANL_N_sf"/>
</dbReference>
<dbReference type="PANTHER" id="PTHR24096:SF194">
    <property type="entry name" value="AMP-DEPENDENT SYNTHETASE_LIGASE DOMAIN-CONTAINING PROTEIN"/>
    <property type="match status" value="1"/>
</dbReference>
<dbReference type="OrthoDB" id="6509636at2759"/>
<accession>A0A507QUA4</accession>
<evidence type="ECO:0000313" key="4">
    <source>
        <dbReference type="EMBL" id="TQB71730.1"/>
    </source>
</evidence>
<feature type="region of interest" description="Disordered" evidence="1">
    <location>
        <begin position="202"/>
        <end position="230"/>
    </location>
</feature>
<dbReference type="AlphaFoldDB" id="A0A507QUA4"/>
<evidence type="ECO:0000259" key="2">
    <source>
        <dbReference type="Pfam" id="PF00501"/>
    </source>
</evidence>
<dbReference type="InterPro" id="IPR000873">
    <property type="entry name" value="AMP-dep_synth/lig_dom"/>
</dbReference>
<feature type="domain" description="AMP-dependent synthetase/ligase" evidence="2">
    <location>
        <begin position="5"/>
        <end position="74"/>
    </location>
</feature>
<gene>
    <name evidence="4" type="ORF">MPDQ_007311</name>
</gene>
<evidence type="ECO:0000256" key="1">
    <source>
        <dbReference type="SAM" id="MobiDB-lite"/>
    </source>
</evidence>
<keyword evidence="5" id="KW-1185">Reference proteome</keyword>
<protein>
    <recommendedName>
        <fullName evidence="6">AMP-dependent synthetase/ligase domain-containing protein</fullName>
    </recommendedName>
</protein>
<dbReference type="Gene3D" id="3.30.300.30">
    <property type="match status" value="1"/>
</dbReference>
<dbReference type="Pfam" id="PF13193">
    <property type="entry name" value="AMP-binding_C"/>
    <property type="match status" value="1"/>
</dbReference>
<reference evidence="4 5" key="1">
    <citation type="submission" date="2019-06" db="EMBL/GenBank/DDBJ databases">
        <title>Wine fermentation using esterase from Monascus purpureus.</title>
        <authorList>
            <person name="Geng C."/>
            <person name="Zhang Y."/>
        </authorList>
    </citation>
    <scope>NUCLEOTIDE SEQUENCE [LARGE SCALE GENOMIC DNA]</scope>
    <source>
        <strain evidence="4">HQ1</strain>
    </source>
</reference>
<organism evidence="4 5">
    <name type="scientific">Monascus purpureus</name>
    <name type="common">Red mold</name>
    <name type="synonym">Monascus anka</name>
    <dbReference type="NCBI Taxonomy" id="5098"/>
    <lineage>
        <taxon>Eukaryota</taxon>
        <taxon>Fungi</taxon>
        <taxon>Dikarya</taxon>
        <taxon>Ascomycota</taxon>
        <taxon>Pezizomycotina</taxon>
        <taxon>Eurotiomycetes</taxon>
        <taxon>Eurotiomycetidae</taxon>
        <taxon>Eurotiales</taxon>
        <taxon>Aspergillaceae</taxon>
        <taxon>Monascus</taxon>
    </lineage>
</organism>
<dbReference type="InterPro" id="IPR025110">
    <property type="entry name" value="AMP-bd_C"/>
</dbReference>
<sequence>MICTPTTVVQGYGMTELTSAIIHVPGGRHDESGSVGLLNPNCDCRILDEDGNPVSPGPPGELYVRGPNICPGYWKNEQATKEMLDQEDWLKTGDVVVLRDDLFWVVDRKKEPGKVNSPQVSPAELEAVLLEHDGIADAGVVGITIQGQEWPRAYVRPTEDKVGALSEVQAQEYVKRNVAKHKQLVGGVKFVNDVPRLASGKIQRSKSSGNGLSRMHSGRMQSSRLLPLLS</sequence>
<dbReference type="Proteomes" id="UP000319663">
    <property type="component" value="Unassembled WGS sequence"/>
</dbReference>
<evidence type="ECO:0008006" key="6">
    <source>
        <dbReference type="Google" id="ProtNLM"/>
    </source>
</evidence>